<dbReference type="GO" id="GO:0004088">
    <property type="term" value="F:carbamoyl-phosphate synthase (glutamine-hydrolyzing) activity"/>
    <property type="evidence" value="ECO:0007669"/>
    <property type="project" value="TreeGrafter"/>
</dbReference>
<protein>
    <recommendedName>
        <fullName evidence="4">MGS-like domain-containing protein</fullName>
    </recommendedName>
</protein>
<keyword evidence="3" id="KW-0067">ATP-binding</keyword>
<dbReference type="PANTHER" id="PTHR11405:SF53">
    <property type="entry name" value="CARBAMOYL-PHOSPHATE SYNTHASE [AMMONIA], MITOCHONDRIAL"/>
    <property type="match status" value="1"/>
</dbReference>
<dbReference type="InterPro" id="IPR011607">
    <property type="entry name" value="MGS-like_dom"/>
</dbReference>
<dbReference type="SUPFAM" id="SSF52335">
    <property type="entry name" value="Methylglyoxal synthase-like"/>
    <property type="match status" value="1"/>
</dbReference>
<dbReference type="Gene3D" id="3.40.50.1380">
    <property type="entry name" value="Methylglyoxal synthase-like domain"/>
    <property type="match status" value="1"/>
</dbReference>
<evidence type="ECO:0000259" key="4">
    <source>
        <dbReference type="PROSITE" id="PS51855"/>
    </source>
</evidence>
<evidence type="ECO:0000313" key="5">
    <source>
        <dbReference type="EMBL" id="GMH08370.1"/>
    </source>
</evidence>
<sequence>MWSTGEVMDFVFEFPLAFAESQIAAGQKLPLLGAIFLSLHDLTKPYLPAIAHSFLDFGFKIVFTSGTGRALELEGIPVE</sequence>
<evidence type="ECO:0000256" key="2">
    <source>
        <dbReference type="ARBA" id="ARBA00022741"/>
    </source>
</evidence>
<dbReference type="InterPro" id="IPR036914">
    <property type="entry name" value="MGS-like_dom_sf"/>
</dbReference>
<gene>
    <name evidence="5" type="ORF">Nepgr_010210</name>
</gene>
<evidence type="ECO:0000256" key="1">
    <source>
        <dbReference type="ARBA" id="ARBA00022598"/>
    </source>
</evidence>
<dbReference type="AlphaFoldDB" id="A0AAD3XL40"/>
<dbReference type="EMBL" id="BSYO01000008">
    <property type="protein sequence ID" value="GMH08370.1"/>
    <property type="molecule type" value="Genomic_DNA"/>
</dbReference>
<accession>A0AAD3XL40</accession>
<evidence type="ECO:0000313" key="6">
    <source>
        <dbReference type="Proteomes" id="UP001279734"/>
    </source>
</evidence>
<evidence type="ECO:0000256" key="3">
    <source>
        <dbReference type="ARBA" id="ARBA00022840"/>
    </source>
</evidence>
<keyword evidence="6" id="KW-1185">Reference proteome</keyword>
<dbReference type="PANTHER" id="PTHR11405">
    <property type="entry name" value="CARBAMOYLTRANSFERASE FAMILY MEMBER"/>
    <property type="match status" value="1"/>
</dbReference>
<dbReference type="GO" id="GO:0005524">
    <property type="term" value="F:ATP binding"/>
    <property type="evidence" value="ECO:0007669"/>
    <property type="project" value="UniProtKB-KW"/>
</dbReference>
<comment type="caution">
    <text evidence="5">The sequence shown here is derived from an EMBL/GenBank/DDBJ whole genome shotgun (WGS) entry which is preliminary data.</text>
</comment>
<dbReference type="GO" id="GO:0005737">
    <property type="term" value="C:cytoplasm"/>
    <property type="evidence" value="ECO:0007669"/>
    <property type="project" value="TreeGrafter"/>
</dbReference>
<proteinExistence type="predicted"/>
<feature type="domain" description="MGS-like" evidence="4">
    <location>
        <begin position="27"/>
        <end position="79"/>
    </location>
</feature>
<organism evidence="5 6">
    <name type="scientific">Nepenthes gracilis</name>
    <name type="common">Slender pitcher plant</name>
    <dbReference type="NCBI Taxonomy" id="150966"/>
    <lineage>
        <taxon>Eukaryota</taxon>
        <taxon>Viridiplantae</taxon>
        <taxon>Streptophyta</taxon>
        <taxon>Embryophyta</taxon>
        <taxon>Tracheophyta</taxon>
        <taxon>Spermatophyta</taxon>
        <taxon>Magnoliopsida</taxon>
        <taxon>eudicotyledons</taxon>
        <taxon>Gunneridae</taxon>
        <taxon>Pentapetalae</taxon>
        <taxon>Caryophyllales</taxon>
        <taxon>Nepenthaceae</taxon>
        <taxon>Nepenthes</taxon>
    </lineage>
</organism>
<dbReference type="PROSITE" id="PS51855">
    <property type="entry name" value="MGS"/>
    <property type="match status" value="1"/>
</dbReference>
<dbReference type="Proteomes" id="UP001279734">
    <property type="component" value="Unassembled WGS sequence"/>
</dbReference>
<keyword evidence="2" id="KW-0547">Nucleotide-binding</keyword>
<name>A0AAD3XL40_NEPGR</name>
<keyword evidence="1" id="KW-0436">Ligase</keyword>
<reference evidence="5" key="1">
    <citation type="submission" date="2023-05" db="EMBL/GenBank/DDBJ databases">
        <title>Nepenthes gracilis genome sequencing.</title>
        <authorList>
            <person name="Fukushima K."/>
        </authorList>
    </citation>
    <scope>NUCLEOTIDE SEQUENCE</scope>
    <source>
        <strain evidence="5">SING2019-196</strain>
    </source>
</reference>
<dbReference type="GO" id="GO:0006541">
    <property type="term" value="P:glutamine metabolic process"/>
    <property type="evidence" value="ECO:0007669"/>
    <property type="project" value="TreeGrafter"/>
</dbReference>